<dbReference type="PROSITE" id="PS50928">
    <property type="entry name" value="ABC_TM1"/>
    <property type="match status" value="1"/>
</dbReference>
<sequence>MDKVMSNKLMIALYILPALLMVSVFIFVPIVLTGYYGLMDWSGIGSMTFIGLENYKELLVDKKFWDSVFHSFLLAVFSTASLVIYLLISMILDSKIKGSDFLRKVYLIPMLLSSVAIAQLWLKIYHPSNGMLNSFLGFFGIENTPDWLADPQIVLYAIFIPILWQYAGFYILIYYAALKNVPNELIEAARIDGASPLQIALKVKLPLIAGIIKVTIVLAIVGSLKYFDLIWVMTGGGPNGHSEVMASYMYKEAFSSNNFGYGSAIAFFLLIITLITTYIIRKLTSHENDEVQY</sequence>
<dbReference type="PANTHER" id="PTHR30193">
    <property type="entry name" value="ABC TRANSPORTER PERMEASE PROTEIN"/>
    <property type="match status" value="1"/>
</dbReference>
<dbReference type="SUPFAM" id="SSF161098">
    <property type="entry name" value="MetI-like"/>
    <property type="match status" value="1"/>
</dbReference>
<evidence type="ECO:0000256" key="5">
    <source>
        <dbReference type="ARBA" id="ARBA00022989"/>
    </source>
</evidence>
<evidence type="ECO:0000256" key="6">
    <source>
        <dbReference type="ARBA" id="ARBA00023136"/>
    </source>
</evidence>
<gene>
    <name evidence="9" type="ORF">ACFSW4_07415</name>
</gene>
<organism evidence="9 10">
    <name type="scientific">Piscibacillus salipiscarius</name>
    <dbReference type="NCBI Taxonomy" id="299480"/>
    <lineage>
        <taxon>Bacteria</taxon>
        <taxon>Bacillati</taxon>
        <taxon>Bacillota</taxon>
        <taxon>Bacilli</taxon>
        <taxon>Bacillales</taxon>
        <taxon>Bacillaceae</taxon>
        <taxon>Piscibacillus</taxon>
    </lineage>
</organism>
<evidence type="ECO:0000256" key="2">
    <source>
        <dbReference type="ARBA" id="ARBA00022448"/>
    </source>
</evidence>
<evidence type="ECO:0000313" key="10">
    <source>
        <dbReference type="Proteomes" id="UP001597452"/>
    </source>
</evidence>
<comment type="subcellular location">
    <subcellularLocation>
        <location evidence="1 7">Cell membrane</location>
        <topology evidence="1 7">Multi-pass membrane protein</topology>
    </subcellularLocation>
</comment>
<evidence type="ECO:0000259" key="8">
    <source>
        <dbReference type="PROSITE" id="PS50928"/>
    </source>
</evidence>
<feature type="transmembrane region" description="Helical" evidence="7">
    <location>
        <begin position="12"/>
        <end position="38"/>
    </location>
</feature>
<feature type="transmembrane region" description="Helical" evidence="7">
    <location>
        <begin position="68"/>
        <end position="92"/>
    </location>
</feature>
<evidence type="ECO:0000256" key="3">
    <source>
        <dbReference type="ARBA" id="ARBA00022475"/>
    </source>
</evidence>
<accession>A0ABW5Q9W5</accession>
<keyword evidence="2 7" id="KW-0813">Transport</keyword>
<dbReference type="Gene3D" id="1.10.3720.10">
    <property type="entry name" value="MetI-like"/>
    <property type="match status" value="1"/>
</dbReference>
<keyword evidence="4 7" id="KW-0812">Transmembrane</keyword>
<feature type="transmembrane region" description="Helical" evidence="7">
    <location>
        <begin position="205"/>
        <end position="227"/>
    </location>
</feature>
<feature type="transmembrane region" description="Helical" evidence="7">
    <location>
        <begin position="259"/>
        <end position="280"/>
    </location>
</feature>
<feature type="transmembrane region" description="Helical" evidence="7">
    <location>
        <begin position="104"/>
        <end position="122"/>
    </location>
</feature>
<dbReference type="PANTHER" id="PTHR30193:SF37">
    <property type="entry name" value="INNER MEMBRANE ABC TRANSPORTER PERMEASE PROTEIN YCJO"/>
    <property type="match status" value="1"/>
</dbReference>
<dbReference type="RefSeq" id="WP_377328425.1">
    <property type="nucleotide sequence ID" value="NZ_JBHUMZ010000019.1"/>
</dbReference>
<dbReference type="InterPro" id="IPR051393">
    <property type="entry name" value="ABC_transporter_permease"/>
</dbReference>
<evidence type="ECO:0000313" key="9">
    <source>
        <dbReference type="EMBL" id="MFD2638686.1"/>
    </source>
</evidence>
<dbReference type="SUPFAM" id="SSF160964">
    <property type="entry name" value="MalF N-terminal region-like"/>
    <property type="match status" value="1"/>
</dbReference>
<reference evidence="10" key="1">
    <citation type="journal article" date="2019" name="Int. J. Syst. Evol. Microbiol.">
        <title>The Global Catalogue of Microorganisms (GCM) 10K type strain sequencing project: providing services to taxonomists for standard genome sequencing and annotation.</title>
        <authorList>
            <consortium name="The Broad Institute Genomics Platform"/>
            <consortium name="The Broad Institute Genome Sequencing Center for Infectious Disease"/>
            <person name="Wu L."/>
            <person name="Ma J."/>
        </authorList>
    </citation>
    <scope>NUCLEOTIDE SEQUENCE [LARGE SCALE GENOMIC DNA]</scope>
    <source>
        <strain evidence="10">TISTR 1571</strain>
    </source>
</reference>
<dbReference type="CDD" id="cd06261">
    <property type="entry name" value="TM_PBP2"/>
    <property type="match status" value="1"/>
</dbReference>
<feature type="domain" description="ABC transmembrane type-1" evidence="8">
    <location>
        <begin position="68"/>
        <end position="280"/>
    </location>
</feature>
<dbReference type="EMBL" id="JBHUMZ010000019">
    <property type="protein sequence ID" value="MFD2638686.1"/>
    <property type="molecule type" value="Genomic_DNA"/>
</dbReference>
<name>A0ABW5Q9W5_9BACI</name>
<protein>
    <submittedName>
        <fullName evidence="9">Carbohydrate ABC transporter permease</fullName>
    </submittedName>
</protein>
<keyword evidence="3" id="KW-1003">Cell membrane</keyword>
<dbReference type="InterPro" id="IPR035906">
    <property type="entry name" value="MetI-like_sf"/>
</dbReference>
<comment type="similarity">
    <text evidence="7">Belongs to the binding-protein-dependent transport system permease family.</text>
</comment>
<proteinExistence type="inferred from homology"/>
<feature type="transmembrane region" description="Helical" evidence="7">
    <location>
        <begin position="153"/>
        <end position="177"/>
    </location>
</feature>
<evidence type="ECO:0000256" key="4">
    <source>
        <dbReference type="ARBA" id="ARBA00022692"/>
    </source>
</evidence>
<keyword evidence="5 7" id="KW-1133">Transmembrane helix</keyword>
<evidence type="ECO:0000256" key="1">
    <source>
        <dbReference type="ARBA" id="ARBA00004651"/>
    </source>
</evidence>
<dbReference type="Proteomes" id="UP001597452">
    <property type="component" value="Unassembled WGS sequence"/>
</dbReference>
<keyword evidence="10" id="KW-1185">Reference proteome</keyword>
<dbReference type="InterPro" id="IPR000515">
    <property type="entry name" value="MetI-like"/>
</dbReference>
<evidence type="ECO:0000256" key="7">
    <source>
        <dbReference type="RuleBase" id="RU363032"/>
    </source>
</evidence>
<dbReference type="Pfam" id="PF00528">
    <property type="entry name" value="BPD_transp_1"/>
    <property type="match status" value="1"/>
</dbReference>
<keyword evidence="6 7" id="KW-0472">Membrane</keyword>
<comment type="caution">
    <text evidence="9">The sequence shown here is derived from an EMBL/GenBank/DDBJ whole genome shotgun (WGS) entry which is preliminary data.</text>
</comment>